<reference evidence="8" key="1">
    <citation type="journal article" date="2012" name="J. Bacteriol.">
        <title>Genome sequence of the haloalkaliphilic methanotrophic bacterium Methylomicrobium alcaliphilum 20Z.</title>
        <authorList>
            <person name="Vuilleumier S."/>
            <person name="Khmelenina V.N."/>
            <person name="Bringel F."/>
            <person name="Reshetnikov A.S."/>
            <person name="Lajus A."/>
            <person name="Mangenot S."/>
            <person name="Rouy Z."/>
            <person name="Op den Camp H.J."/>
            <person name="Jetten M.S."/>
            <person name="Dispirito A.A."/>
            <person name="Dunfield P."/>
            <person name="Klotz M.G."/>
            <person name="Semrau J.D."/>
            <person name="Stein L.Y."/>
            <person name="Barbe V."/>
            <person name="Medigue C."/>
            <person name="Trotsenko Y.A."/>
            <person name="Kalyuzhnaya M.G."/>
        </authorList>
    </citation>
    <scope>NUCLEOTIDE SEQUENCE [LARGE SCALE GENOMIC DNA]</scope>
    <source>
        <strain evidence="8">DSM 19304 / NCIMB 14124 / VKM B-2133 / 20Z</strain>
    </source>
</reference>
<dbReference type="Pfam" id="PF02561">
    <property type="entry name" value="FliS"/>
    <property type="match status" value="1"/>
</dbReference>
<accession>G4T1M2</accession>
<keyword evidence="5" id="KW-0143">Chaperone</keyword>
<dbReference type="PANTHER" id="PTHR34773:SF1">
    <property type="entry name" value="FLAGELLAR SECRETION CHAPERONE FLIS"/>
    <property type="match status" value="1"/>
</dbReference>
<dbReference type="Gene3D" id="1.20.120.340">
    <property type="entry name" value="Flagellar protein FliS"/>
    <property type="match status" value="1"/>
</dbReference>
<dbReference type="EMBL" id="FO082060">
    <property type="protein sequence ID" value="CCE22444.1"/>
    <property type="molecule type" value="Genomic_DNA"/>
</dbReference>
<evidence type="ECO:0000256" key="2">
    <source>
        <dbReference type="ARBA" id="ARBA00008787"/>
    </source>
</evidence>
<dbReference type="KEGG" id="mah:MEALZ_0749"/>
<gene>
    <name evidence="7" type="primary">fliS</name>
    <name evidence="7" type="ordered locus">MEALZ_0749</name>
</gene>
<keyword evidence="8" id="KW-1185">Reference proteome</keyword>
<dbReference type="GO" id="GO:0044780">
    <property type="term" value="P:bacterial-type flagellum assembly"/>
    <property type="evidence" value="ECO:0007669"/>
    <property type="project" value="InterPro"/>
</dbReference>
<dbReference type="SUPFAM" id="SSF101116">
    <property type="entry name" value="Flagellar export chaperone FliS"/>
    <property type="match status" value="1"/>
</dbReference>
<keyword evidence="7" id="KW-0969">Cilium</keyword>
<proteinExistence type="inferred from homology"/>
<dbReference type="InterPro" id="IPR036584">
    <property type="entry name" value="FliS_sf"/>
</dbReference>
<dbReference type="HOGENOM" id="CLU_080373_1_2_6"/>
<dbReference type="PANTHER" id="PTHR34773">
    <property type="entry name" value="FLAGELLAR SECRETION CHAPERONE FLIS"/>
    <property type="match status" value="1"/>
</dbReference>
<dbReference type="NCBIfam" id="TIGR00208">
    <property type="entry name" value="fliS"/>
    <property type="match status" value="1"/>
</dbReference>
<comment type="subcellular location">
    <subcellularLocation>
        <location evidence="1 6">Cytoplasm</location>
        <location evidence="1 6">Cytosol</location>
    </subcellularLocation>
</comment>
<evidence type="ECO:0000313" key="8">
    <source>
        <dbReference type="Proteomes" id="UP000008315"/>
    </source>
</evidence>
<keyword evidence="3 6" id="KW-0963">Cytoplasm</keyword>
<dbReference type="PATRIC" id="fig|271065.3.peg.766"/>
<keyword evidence="7" id="KW-0966">Cell projection</keyword>
<dbReference type="GO" id="GO:0005829">
    <property type="term" value="C:cytosol"/>
    <property type="evidence" value="ECO:0007669"/>
    <property type="project" value="UniProtKB-SubCell"/>
</dbReference>
<protein>
    <recommendedName>
        <fullName evidence="6">Flagellar secretion chaperone FliS</fullName>
    </recommendedName>
</protein>
<dbReference type="PIRSF" id="PIRSF039090">
    <property type="entry name" value="Flis"/>
    <property type="match status" value="1"/>
</dbReference>
<dbReference type="GO" id="GO:0071973">
    <property type="term" value="P:bacterial-type flagellum-dependent cell motility"/>
    <property type="evidence" value="ECO:0007669"/>
    <property type="project" value="TreeGrafter"/>
</dbReference>
<keyword evidence="4 6" id="KW-1005">Bacterial flagellum biogenesis</keyword>
<evidence type="ECO:0000313" key="7">
    <source>
        <dbReference type="EMBL" id="CCE22444.1"/>
    </source>
</evidence>
<evidence type="ECO:0000256" key="3">
    <source>
        <dbReference type="ARBA" id="ARBA00022490"/>
    </source>
</evidence>
<name>G4T1M2_META2</name>
<dbReference type="InterPro" id="IPR003713">
    <property type="entry name" value="FliS"/>
</dbReference>
<dbReference type="CDD" id="cd16098">
    <property type="entry name" value="FliS"/>
    <property type="match status" value="1"/>
</dbReference>
<evidence type="ECO:0000256" key="5">
    <source>
        <dbReference type="ARBA" id="ARBA00023186"/>
    </source>
</evidence>
<comment type="similarity">
    <text evidence="2 6">Belongs to the FliS family.</text>
</comment>
<sequence length="140" mass="15473">MNTMKEANMRPSMYRNNVNKYAAVQNEAALEDASPHKLIQMLMSGFLMRVNAAKGAIDRGDFEGKSEQISKAIAIVGGLTDGLNAEEGGEIAENLSNLYSYINNRLFQASSENDIAILDEVAGLMRELKEAWDAIPERYL</sequence>
<evidence type="ECO:0000256" key="4">
    <source>
        <dbReference type="ARBA" id="ARBA00022795"/>
    </source>
</evidence>
<keyword evidence="7" id="KW-0282">Flagellum</keyword>
<evidence type="ECO:0000256" key="1">
    <source>
        <dbReference type="ARBA" id="ARBA00004514"/>
    </source>
</evidence>
<dbReference type="STRING" id="1091494.MEALZ_0749"/>
<evidence type="ECO:0000256" key="6">
    <source>
        <dbReference type="PIRNR" id="PIRNR039090"/>
    </source>
</evidence>
<dbReference type="Proteomes" id="UP000008315">
    <property type="component" value="Chromosome"/>
</dbReference>
<organism evidence="7 8">
    <name type="scientific">Methylotuvimicrobium alcaliphilum (strain DSM 19304 / NCIMB 14124 / VKM B-2133 / 20Z)</name>
    <name type="common">Methylomicrobium alcaliphilum</name>
    <dbReference type="NCBI Taxonomy" id="1091494"/>
    <lineage>
        <taxon>Bacteria</taxon>
        <taxon>Pseudomonadati</taxon>
        <taxon>Pseudomonadota</taxon>
        <taxon>Gammaproteobacteria</taxon>
        <taxon>Methylococcales</taxon>
        <taxon>Methylococcaceae</taxon>
        <taxon>Methylotuvimicrobium</taxon>
    </lineage>
</organism>
<dbReference type="AlphaFoldDB" id="G4T1M2"/>